<protein>
    <submittedName>
        <fullName evidence="1">Uncharacterized protein</fullName>
    </submittedName>
</protein>
<evidence type="ECO:0000313" key="1">
    <source>
        <dbReference type="EMBL" id="KAJ1351329.1"/>
    </source>
</evidence>
<organism evidence="1 2">
    <name type="scientific">Parelaphostrongylus tenuis</name>
    <name type="common">Meningeal worm</name>
    <dbReference type="NCBI Taxonomy" id="148309"/>
    <lineage>
        <taxon>Eukaryota</taxon>
        <taxon>Metazoa</taxon>
        <taxon>Ecdysozoa</taxon>
        <taxon>Nematoda</taxon>
        <taxon>Chromadorea</taxon>
        <taxon>Rhabditida</taxon>
        <taxon>Rhabditina</taxon>
        <taxon>Rhabditomorpha</taxon>
        <taxon>Strongyloidea</taxon>
        <taxon>Metastrongylidae</taxon>
        <taxon>Parelaphostrongylus</taxon>
    </lineage>
</organism>
<proteinExistence type="predicted"/>
<reference evidence="1" key="1">
    <citation type="submission" date="2021-06" db="EMBL/GenBank/DDBJ databases">
        <title>Parelaphostrongylus tenuis whole genome reference sequence.</title>
        <authorList>
            <person name="Garwood T.J."/>
            <person name="Larsen P.A."/>
            <person name="Fountain-Jones N.M."/>
            <person name="Garbe J.R."/>
            <person name="Macchietto M.G."/>
            <person name="Kania S.A."/>
            <person name="Gerhold R.W."/>
            <person name="Richards J.E."/>
            <person name="Wolf T.M."/>
        </authorList>
    </citation>
    <scope>NUCLEOTIDE SEQUENCE</scope>
    <source>
        <strain evidence="1">MNPRO001-30</strain>
        <tissue evidence="1">Meninges</tissue>
    </source>
</reference>
<comment type="caution">
    <text evidence="1">The sequence shown here is derived from an EMBL/GenBank/DDBJ whole genome shotgun (WGS) entry which is preliminary data.</text>
</comment>
<name>A0AAD5MVC5_PARTN</name>
<gene>
    <name evidence="1" type="ORF">KIN20_007315</name>
</gene>
<accession>A0AAD5MVC5</accession>
<dbReference type="Proteomes" id="UP001196413">
    <property type="component" value="Unassembled WGS sequence"/>
</dbReference>
<keyword evidence="2" id="KW-1185">Reference proteome</keyword>
<dbReference type="EMBL" id="JAHQIW010001050">
    <property type="protein sequence ID" value="KAJ1351329.1"/>
    <property type="molecule type" value="Genomic_DNA"/>
</dbReference>
<evidence type="ECO:0000313" key="2">
    <source>
        <dbReference type="Proteomes" id="UP001196413"/>
    </source>
</evidence>
<dbReference type="AlphaFoldDB" id="A0AAD5MVC5"/>
<sequence>MDVIREPMTISSMFELRKCFKVLLKARSAPEKVMITVCLAPSWIRNDAAVGRAS</sequence>